<dbReference type="NCBIfam" id="TIGR01730">
    <property type="entry name" value="RND_mfp"/>
    <property type="match status" value="1"/>
</dbReference>
<dbReference type="EMBL" id="CP014674">
    <property type="protein sequence ID" value="AOX18152.1"/>
    <property type="molecule type" value="Genomic_DNA"/>
</dbReference>
<dbReference type="PANTHER" id="PTHR30158">
    <property type="entry name" value="ACRA/E-RELATED COMPONENT OF DRUG EFFLUX TRANSPORTER"/>
    <property type="match status" value="1"/>
</dbReference>
<comment type="subcellular location">
    <subcellularLocation>
        <location evidence="1">Cell envelope</location>
    </subcellularLocation>
</comment>
<evidence type="ECO:0000313" key="8">
    <source>
        <dbReference type="EMBL" id="AOX18152.1"/>
    </source>
</evidence>
<feature type="domain" description="Multidrug resistance protein MdtA-like alpha-helical hairpin" evidence="4">
    <location>
        <begin position="85"/>
        <end position="154"/>
    </location>
</feature>
<feature type="domain" description="Multidrug resistance protein MdtA-like barrel-sandwich hybrid" evidence="5">
    <location>
        <begin position="44"/>
        <end position="187"/>
    </location>
</feature>
<proteinExistence type="inferred from homology"/>
<keyword evidence="3" id="KW-0175">Coiled coil</keyword>
<dbReference type="GO" id="GO:0022857">
    <property type="term" value="F:transmembrane transporter activity"/>
    <property type="evidence" value="ECO:0007669"/>
    <property type="project" value="InterPro"/>
</dbReference>
<dbReference type="InterPro" id="IPR058625">
    <property type="entry name" value="MdtA-like_BSH"/>
</dbReference>
<evidence type="ECO:0000259" key="7">
    <source>
        <dbReference type="Pfam" id="PF25967"/>
    </source>
</evidence>
<evidence type="ECO:0000256" key="1">
    <source>
        <dbReference type="ARBA" id="ARBA00004196"/>
    </source>
</evidence>
<accession>A0A1D8UWZ0</accession>
<dbReference type="Pfam" id="PF25876">
    <property type="entry name" value="HH_MFP_RND"/>
    <property type="match status" value="1"/>
</dbReference>
<dbReference type="PANTHER" id="PTHR30158:SF3">
    <property type="entry name" value="MULTIDRUG EFFLUX PUMP SUBUNIT ACRA-RELATED"/>
    <property type="match status" value="1"/>
</dbReference>
<dbReference type="InterPro" id="IPR058626">
    <property type="entry name" value="MdtA-like_b-barrel"/>
</dbReference>
<evidence type="ECO:0000259" key="6">
    <source>
        <dbReference type="Pfam" id="PF25944"/>
    </source>
</evidence>
<dbReference type="GO" id="GO:0046677">
    <property type="term" value="P:response to antibiotic"/>
    <property type="evidence" value="ECO:0007669"/>
    <property type="project" value="TreeGrafter"/>
</dbReference>
<dbReference type="Pfam" id="PF25917">
    <property type="entry name" value="BSH_RND"/>
    <property type="match status" value="1"/>
</dbReference>
<keyword evidence="9" id="KW-1185">Reference proteome</keyword>
<dbReference type="Proteomes" id="UP000179145">
    <property type="component" value="Chromosome"/>
</dbReference>
<dbReference type="STRING" id="153496.A0U89_05785"/>
<reference evidence="8 9" key="1">
    <citation type="journal article" date="2016" name="Microb. Cell Fact.">
        <title>Dissection of exopolysaccharide biosynthesis in Kozakia baliensis.</title>
        <authorList>
            <person name="Brandt J.U."/>
            <person name="Jakob F."/>
            <person name="Behr J."/>
            <person name="Geissler A.J."/>
            <person name="Vogel R.F."/>
        </authorList>
    </citation>
    <scope>NUCLEOTIDE SEQUENCE [LARGE SCALE GENOMIC DNA]</scope>
    <source>
        <strain evidence="8 9">DSM 14400</strain>
    </source>
</reference>
<comment type="similarity">
    <text evidence="2">Belongs to the membrane fusion protein (MFP) (TC 8.A.1) family.</text>
</comment>
<dbReference type="Pfam" id="PF25944">
    <property type="entry name" value="Beta-barrel_RND"/>
    <property type="match status" value="1"/>
</dbReference>
<dbReference type="InterPro" id="IPR058627">
    <property type="entry name" value="MdtA-like_C"/>
</dbReference>
<dbReference type="Gene3D" id="2.40.420.20">
    <property type="match status" value="1"/>
</dbReference>
<dbReference type="AlphaFoldDB" id="A0A1D8UWZ0"/>
<evidence type="ECO:0000259" key="5">
    <source>
        <dbReference type="Pfam" id="PF25917"/>
    </source>
</evidence>
<organism evidence="8 9">
    <name type="scientific">Kozakia baliensis</name>
    <dbReference type="NCBI Taxonomy" id="153496"/>
    <lineage>
        <taxon>Bacteria</taxon>
        <taxon>Pseudomonadati</taxon>
        <taxon>Pseudomonadota</taxon>
        <taxon>Alphaproteobacteria</taxon>
        <taxon>Acetobacterales</taxon>
        <taxon>Acetobacteraceae</taxon>
        <taxon>Kozakia</taxon>
    </lineage>
</organism>
<name>A0A1D8UWZ0_9PROT</name>
<dbReference type="SUPFAM" id="SSF111369">
    <property type="entry name" value="HlyD-like secretion proteins"/>
    <property type="match status" value="1"/>
</dbReference>
<evidence type="ECO:0000256" key="3">
    <source>
        <dbReference type="SAM" id="Coils"/>
    </source>
</evidence>
<evidence type="ECO:0000259" key="4">
    <source>
        <dbReference type="Pfam" id="PF25876"/>
    </source>
</evidence>
<dbReference type="FunFam" id="2.40.420.20:FF:000001">
    <property type="entry name" value="Efflux RND transporter periplasmic adaptor subunit"/>
    <property type="match status" value="1"/>
</dbReference>
<evidence type="ECO:0000256" key="2">
    <source>
        <dbReference type="ARBA" id="ARBA00009477"/>
    </source>
</evidence>
<dbReference type="GO" id="GO:0005886">
    <property type="term" value="C:plasma membrane"/>
    <property type="evidence" value="ECO:0007669"/>
    <property type="project" value="UniProtKB-SubCell"/>
</dbReference>
<dbReference type="Gene3D" id="2.40.30.170">
    <property type="match status" value="1"/>
</dbReference>
<dbReference type="Pfam" id="PF25967">
    <property type="entry name" value="RND-MFP_C"/>
    <property type="match status" value="1"/>
</dbReference>
<dbReference type="InterPro" id="IPR006143">
    <property type="entry name" value="RND_pump_MFP"/>
</dbReference>
<evidence type="ECO:0000313" key="9">
    <source>
        <dbReference type="Proteomes" id="UP000179145"/>
    </source>
</evidence>
<feature type="domain" description="Multidrug resistance protein MdtA-like C-terminal permuted SH3" evidence="7">
    <location>
        <begin position="285"/>
        <end position="347"/>
    </location>
</feature>
<protein>
    <submittedName>
        <fullName evidence="8">Efflux transporter periplasmic adaptor subunit</fullName>
    </submittedName>
</protein>
<feature type="coiled-coil region" evidence="3">
    <location>
        <begin position="123"/>
        <end position="150"/>
    </location>
</feature>
<dbReference type="Gene3D" id="1.10.287.470">
    <property type="entry name" value="Helix hairpin bin"/>
    <property type="match status" value="1"/>
</dbReference>
<sequence>MPLVGCKKQAPPPAMPPQSVGFVTVHPHALVLNTSLPGRTDAFEQAQVRPQVGGVILKRAFEQGADVKAGQLLYQINPAPFQAAYDQAKAQLLHAQAAALSIRAQLDRYKPLAAAHAVSRQDYDNTLSSAKEAEADIAQAKANVESAGVNLAWTQVRSPIDGRIGRMLVTPGTLVTTGQTTAIAVVTRLDPIYVDVNLATSDMLRLRRELANGQLQKTGDNAANVGLTLEDDSQYEHKGALKLSEVVVDPSTGTLVMRAQFPNPDHLLLPGMYVHAQIAEGVNPNAITVPQVALQRNSKGDPYVLVLTGEDKVAICLVQVDRAVGGDWLISKGLKEGDRVIVEGIQKIRPGAKVKPVEQTADRSSAAHAG</sequence>
<dbReference type="Gene3D" id="2.40.50.100">
    <property type="match status" value="1"/>
</dbReference>
<feature type="domain" description="Multidrug resistance protein MdtA-like beta-barrel" evidence="6">
    <location>
        <begin position="191"/>
        <end position="281"/>
    </location>
</feature>
<dbReference type="KEGG" id="kba:A0U89_05785"/>
<dbReference type="eggNOG" id="COG0845">
    <property type="taxonomic scope" value="Bacteria"/>
</dbReference>
<gene>
    <name evidence="8" type="ORF">A0U89_05785</name>
</gene>
<dbReference type="InterPro" id="IPR058624">
    <property type="entry name" value="MdtA-like_HH"/>
</dbReference>